<dbReference type="SUPFAM" id="SSF103657">
    <property type="entry name" value="BAR/IMD domain-like"/>
    <property type="match status" value="1"/>
</dbReference>
<name>A0A8K0A4Q4_BRALA</name>
<dbReference type="PROSITE" id="PS51338">
    <property type="entry name" value="IMD"/>
    <property type="match status" value="1"/>
</dbReference>
<proteinExistence type="predicted"/>
<dbReference type="PANTHER" id="PTHR15708:SF4">
    <property type="entry name" value="FI21477P1-RELATED"/>
    <property type="match status" value="1"/>
</dbReference>
<sequence length="116" mass="12391">MEANIEKECSALGGLFQTIVTDLKASLVATISPICFTVSPEPVATTSISFQIPDPIQNDQNCLDSSTPVWEDFLSKATKLHSQLKTTALVAAVFLDSFQKVADMATNTRGNVAVSV</sequence>
<dbReference type="Gene3D" id="1.20.1270.60">
    <property type="entry name" value="Arfaptin homology (AH) domain/BAR domain"/>
    <property type="match status" value="1"/>
</dbReference>
<dbReference type="GO" id="GO:0015629">
    <property type="term" value="C:actin cytoskeleton"/>
    <property type="evidence" value="ECO:0007669"/>
    <property type="project" value="TreeGrafter"/>
</dbReference>
<reference evidence="2" key="1">
    <citation type="submission" date="2022-01" db="EMBL/GenBank/DDBJ databases">
        <authorList>
            <person name="Braso-Vives M."/>
        </authorList>
    </citation>
    <scope>NUCLEOTIDE SEQUENCE</scope>
</reference>
<dbReference type="PANTHER" id="PTHR15708">
    <property type="entry name" value="ACTIN BUNDLING/MISSING IN METASTASIS-RELATED"/>
    <property type="match status" value="1"/>
</dbReference>
<dbReference type="InterPro" id="IPR027267">
    <property type="entry name" value="AH/BAR_dom_sf"/>
</dbReference>
<dbReference type="AlphaFoldDB" id="A0A8K0A4Q4"/>
<dbReference type="GO" id="GO:0007009">
    <property type="term" value="P:plasma membrane organization"/>
    <property type="evidence" value="ECO:0007669"/>
    <property type="project" value="InterPro"/>
</dbReference>
<dbReference type="OrthoDB" id="10061327at2759"/>
<evidence type="ECO:0000313" key="3">
    <source>
        <dbReference type="Proteomes" id="UP000838412"/>
    </source>
</evidence>
<accession>A0A8K0A4Q4</accession>
<dbReference type="InterPro" id="IPR013606">
    <property type="entry name" value="I-BAR_dom"/>
</dbReference>
<dbReference type="GO" id="GO:0030031">
    <property type="term" value="P:cell projection assembly"/>
    <property type="evidence" value="ECO:0007669"/>
    <property type="project" value="TreeGrafter"/>
</dbReference>
<dbReference type="GO" id="GO:0005543">
    <property type="term" value="F:phospholipid binding"/>
    <property type="evidence" value="ECO:0007669"/>
    <property type="project" value="TreeGrafter"/>
</dbReference>
<dbReference type="Pfam" id="PF08397">
    <property type="entry name" value="IMD"/>
    <property type="match status" value="1"/>
</dbReference>
<dbReference type="GO" id="GO:0003779">
    <property type="term" value="F:actin binding"/>
    <property type="evidence" value="ECO:0007669"/>
    <property type="project" value="InterPro"/>
</dbReference>
<feature type="domain" description="IMD" evidence="1">
    <location>
        <begin position="1"/>
        <end position="116"/>
    </location>
</feature>
<organism evidence="2 3">
    <name type="scientific">Branchiostoma lanceolatum</name>
    <name type="common">Common lancelet</name>
    <name type="synonym">Amphioxus lanceolatum</name>
    <dbReference type="NCBI Taxonomy" id="7740"/>
    <lineage>
        <taxon>Eukaryota</taxon>
        <taxon>Metazoa</taxon>
        <taxon>Chordata</taxon>
        <taxon>Cephalochordata</taxon>
        <taxon>Leptocardii</taxon>
        <taxon>Amphioxiformes</taxon>
        <taxon>Branchiostomatidae</taxon>
        <taxon>Branchiostoma</taxon>
    </lineage>
</organism>
<dbReference type="EMBL" id="OV696692">
    <property type="protein sequence ID" value="CAH1269244.1"/>
    <property type="molecule type" value="Genomic_DNA"/>
</dbReference>
<gene>
    <name evidence="2" type="primary">MTSS1</name>
    <name evidence="2" type="ORF">BLAG_LOCUS21950</name>
</gene>
<dbReference type="InterPro" id="IPR030127">
    <property type="entry name" value="MTSS1/MTSS2"/>
</dbReference>
<evidence type="ECO:0000313" key="2">
    <source>
        <dbReference type="EMBL" id="CAH1269244.1"/>
    </source>
</evidence>
<keyword evidence="3" id="KW-1185">Reference proteome</keyword>
<dbReference type="Proteomes" id="UP000838412">
    <property type="component" value="Chromosome 7"/>
</dbReference>
<dbReference type="GO" id="GO:0009898">
    <property type="term" value="C:cytoplasmic side of plasma membrane"/>
    <property type="evidence" value="ECO:0007669"/>
    <property type="project" value="TreeGrafter"/>
</dbReference>
<protein>
    <submittedName>
        <fullName evidence="2">MTSS1 protein</fullName>
    </submittedName>
</protein>
<evidence type="ECO:0000259" key="1">
    <source>
        <dbReference type="PROSITE" id="PS51338"/>
    </source>
</evidence>